<evidence type="ECO:0000313" key="2">
    <source>
        <dbReference type="EMBL" id="PSR77837.1"/>
    </source>
</evidence>
<reference evidence="2 3" key="1">
    <citation type="journal article" date="2018" name="Mycol. Prog.">
        <title>Coniella lustricola, a new species from submerged detritus.</title>
        <authorList>
            <person name="Raudabaugh D.B."/>
            <person name="Iturriaga T."/>
            <person name="Carver A."/>
            <person name="Mondo S."/>
            <person name="Pangilinan J."/>
            <person name="Lipzen A."/>
            <person name="He G."/>
            <person name="Amirebrahimi M."/>
            <person name="Grigoriev I.V."/>
            <person name="Miller A.N."/>
        </authorList>
    </citation>
    <scope>NUCLEOTIDE SEQUENCE [LARGE SCALE GENOMIC DNA]</scope>
    <source>
        <strain evidence="2 3">B22-T-1</strain>
    </source>
</reference>
<name>A0A2T2ZVK6_9PEZI</name>
<keyword evidence="3" id="KW-1185">Reference proteome</keyword>
<evidence type="ECO:0000256" key="1">
    <source>
        <dbReference type="SAM" id="MobiDB-lite"/>
    </source>
</evidence>
<gene>
    <name evidence="2" type="ORF">BD289DRAFT_137532</name>
</gene>
<dbReference type="AlphaFoldDB" id="A0A2T2ZVK6"/>
<accession>A0A2T2ZVK6</accession>
<sequence>MSQSLSFASGLVGPLYDSVCCQPVWPRLLSHSEAGGDSAKGGGTTRTLKSPTPRANRCGGCRHQSMLPRRIQYLNHAHDLLRAISYIIPTNTLLDQELTWLPFALHVVAGTRAAPVCLFVYLSIAHGRRSITWTRTTTMQATESTNQYLRIQGQTNT</sequence>
<dbReference type="EMBL" id="KZ678634">
    <property type="protein sequence ID" value="PSR77837.1"/>
    <property type="molecule type" value="Genomic_DNA"/>
</dbReference>
<protein>
    <submittedName>
        <fullName evidence="2">Uncharacterized protein</fullName>
    </submittedName>
</protein>
<organism evidence="2 3">
    <name type="scientific">Coniella lustricola</name>
    <dbReference type="NCBI Taxonomy" id="2025994"/>
    <lineage>
        <taxon>Eukaryota</taxon>
        <taxon>Fungi</taxon>
        <taxon>Dikarya</taxon>
        <taxon>Ascomycota</taxon>
        <taxon>Pezizomycotina</taxon>
        <taxon>Sordariomycetes</taxon>
        <taxon>Sordariomycetidae</taxon>
        <taxon>Diaporthales</taxon>
        <taxon>Schizoparmaceae</taxon>
        <taxon>Coniella</taxon>
    </lineage>
</organism>
<feature type="region of interest" description="Disordered" evidence="1">
    <location>
        <begin position="34"/>
        <end position="57"/>
    </location>
</feature>
<dbReference type="Proteomes" id="UP000241462">
    <property type="component" value="Unassembled WGS sequence"/>
</dbReference>
<dbReference type="InParanoid" id="A0A2T2ZVK6"/>
<evidence type="ECO:0000313" key="3">
    <source>
        <dbReference type="Proteomes" id="UP000241462"/>
    </source>
</evidence>
<proteinExistence type="predicted"/>